<dbReference type="KEGG" id="mym:A176_001276"/>
<name>A0A0H4WNJ0_9BACT</name>
<evidence type="ECO:0008006" key="3">
    <source>
        <dbReference type="Google" id="ProtNLM"/>
    </source>
</evidence>
<accession>A0A0H4WNJ0</accession>
<dbReference type="EMBL" id="CP012109">
    <property type="protein sequence ID" value="AKQ64364.1"/>
    <property type="molecule type" value="Genomic_DNA"/>
</dbReference>
<dbReference type="eggNOG" id="ENOG5032SHK">
    <property type="taxonomic scope" value="Bacteria"/>
</dbReference>
<gene>
    <name evidence="1" type="ORF">A176_001276</name>
</gene>
<dbReference type="RefSeq" id="WP_002634442.1">
    <property type="nucleotide sequence ID" value="NZ_CP012109.1"/>
</dbReference>
<protein>
    <recommendedName>
        <fullName evidence="3">DUF3052 domain-containing protein</fullName>
    </recommendedName>
</protein>
<dbReference type="AlphaFoldDB" id="A0A0H4WNJ0"/>
<organism evidence="1 2">
    <name type="scientific">Pseudomyxococcus hansupus</name>
    <dbReference type="NCBI Taxonomy" id="1297742"/>
    <lineage>
        <taxon>Bacteria</taxon>
        <taxon>Pseudomonadati</taxon>
        <taxon>Myxococcota</taxon>
        <taxon>Myxococcia</taxon>
        <taxon>Myxococcales</taxon>
        <taxon>Cystobacterineae</taxon>
        <taxon>Myxococcaceae</taxon>
        <taxon>Pseudomyxococcus</taxon>
    </lineage>
</organism>
<reference evidence="1 2" key="1">
    <citation type="journal article" date="2016" name="PLoS ONE">
        <title>Complete Genome Sequence and Comparative Genomics of a Novel Myxobacterium Myxococcus hansupus.</title>
        <authorList>
            <person name="Sharma G."/>
            <person name="Narwani T."/>
            <person name="Subramanian S."/>
        </authorList>
    </citation>
    <scope>NUCLEOTIDE SEQUENCE [LARGE SCALE GENOMIC DNA]</scope>
    <source>
        <strain evidence="2">mixupus</strain>
    </source>
</reference>
<proteinExistence type="predicted"/>
<evidence type="ECO:0000313" key="2">
    <source>
        <dbReference type="Proteomes" id="UP000009026"/>
    </source>
</evidence>
<dbReference type="PATRIC" id="fig|1297742.4.peg.1294"/>
<sequence length="147" mass="15940">MTPYALASLPSMLGIRAGSKVSVINPPRGFVQKLNPLPDGVEFLITAVTGLDVILFFTQDPQELVQRLPALARAMALTGGIWVCWPGGEGIRKGLSEDFVRHAALDIGLVDNKICTIDATWTGLRLVRRPRGRLDKPGERKQAPAQA</sequence>
<dbReference type="STRING" id="1297742.A176_001276"/>
<dbReference type="Proteomes" id="UP000009026">
    <property type="component" value="Chromosome"/>
</dbReference>
<evidence type="ECO:0000313" key="1">
    <source>
        <dbReference type="EMBL" id="AKQ64364.1"/>
    </source>
</evidence>
<dbReference type="OrthoDB" id="9800461at2"/>
<keyword evidence="2" id="KW-1185">Reference proteome</keyword>